<accession>A0A0T9R1V6</accession>
<protein>
    <submittedName>
        <fullName evidence="2">Uncharacterized protein</fullName>
    </submittedName>
</protein>
<keyword evidence="1" id="KW-1133">Transmembrane helix</keyword>
<proteinExistence type="predicted"/>
<feature type="transmembrane region" description="Helical" evidence="1">
    <location>
        <begin position="63"/>
        <end position="85"/>
    </location>
</feature>
<reference evidence="3 4" key="3">
    <citation type="submission" date="2015-03" db="EMBL/GenBank/DDBJ databases">
        <authorList>
            <consortium name="Pathogen Informatics"/>
            <person name="Murphy D."/>
        </authorList>
    </citation>
    <scope>NUCLEOTIDE SEQUENCE [LARGE SCALE GENOMIC DNA]</scope>
    <source>
        <strain evidence="3">Type strain: CIP110230</strain>
        <strain evidence="4">type strain: CIP110230</strain>
    </source>
</reference>
<sequence length="127" mass="14115">MNNSSQEGSNAVPVINGTGVESGHHGDNHREKELSPFVMSNIIGVIISIINTVFILVMTLFNIIGWLAVAIPVIAFWVFVACYDNSVVINREFITNLAHLSSTFSILVLFIYIGMAWVLNRKTPFIY</sequence>
<gene>
    <name evidence="2" type="ORF">ERS008529_03926</name>
    <name evidence="3" type="ORF">ERS137968_04230</name>
</gene>
<dbReference type="EMBL" id="CQAZ01000046">
    <property type="protein sequence ID" value="CNI40407.1"/>
    <property type="molecule type" value="Genomic_DNA"/>
</dbReference>
<reference evidence="5" key="1">
    <citation type="submission" date="2015-03" db="EMBL/GenBank/DDBJ databases">
        <authorList>
            <consortium name="Pathogen Informatics"/>
        </authorList>
    </citation>
    <scope>NUCLEOTIDE SEQUENCE [LARGE SCALE GENOMIC DNA]</scope>
    <source>
        <strain evidence="5">A125KOH2</strain>
    </source>
</reference>
<dbReference type="Proteomes" id="UP000045840">
    <property type="component" value="Unassembled WGS sequence"/>
</dbReference>
<dbReference type="EMBL" id="CWJL01000034">
    <property type="protein sequence ID" value="CRY69091.1"/>
    <property type="molecule type" value="Genomic_DNA"/>
</dbReference>
<evidence type="ECO:0000313" key="4">
    <source>
        <dbReference type="Proteomes" id="UP000044625"/>
    </source>
</evidence>
<name>A0A0T9R1V6_9GAMM</name>
<feature type="transmembrane region" description="Helical" evidence="1">
    <location>
        <begin position="97"/>
        <end position="119"/>
    </location>
</feature>
<reference evidence="2" key="2">
    <citation type="submission" date="2015-03" db="EMBL/GenBank/DDBJ databases">
        <authorList>
            <person name="Murphy D."/>
        </authorList>
    </citation>
    <scope>NUCLEOTIDE SEQUENCE [LARGE SCALE GENOMIC DNA]</scope>
    <source>
        <strain evidence="2">A125KOH2</strain>
    </source>
</reference>
<keyword evidence="1" id="KW-0812">Transmembrane</keyword>
<dbReference type="RefSeq" id="WP_049614783.1">
    <property type="nucleotide sequence ID" value="NZ_CAWMMU010000034.1"/>
</dbReference>
<evidence type="ECO:0000256" key="1">
    <source>
        <dbReference type="SAM" id="Phobius"/>
    </source>
</evidence>
<evidence type="ECO:0000313" key="5">
    <source>
        <dbReference type="Proteomes" id="UP000045840"/>
    </source>
</evidence>
<keyword evidence="4" id="KW-1185">Reference proteome</keyword>
<keyword evidence="1" id="KW-0472">Membrane</keyword>
<dbReference type="Proteomes" id="UP000044625">
    <property type="component" value="Unassembled WGS sequence"/>
</dbReference>
<evidence type="ECO:0000313" key="3">
    <source>
        <dbReference type="EMBL" id="CRY69091.1"/>
    </source>
</evidence>
<dbReference type="AlphaFoldDB" id="A0A0T9R1V6"/>
<organism evidence="2 5">
    <name type="scientific">Yersinia pekkanenii</name>
    <dbReference type="NCBI Taxonomy" id="1288385"/>
    <lineage>
        <taxon>Bacteria</taxon>
        <taxon>Pseudomonadati</taxon>
        <taxon>Pseudomonadota</taxon>
        <taxon>Gammaproteobacteria</taxon>
        <taxon>Enterobacterales</taxon>
        <taxon>Yersiniaceae</taxon>
        <taxon>Yersinia</taxon>
    </lineage>
</organism>
<evidence type="ECO:0000313" key="2">
    <source>
        <dbReference type="EMBL" id="CNI40407.1"/>
    </source>
</evidence>
<feature type="transmembrane region" description="Helical" evidence="1">
    <location>
        <begin position="37"/>
        <end position="57"/>
    </location>
</feature>